<comment type="caution">
    <text evidence="1">The sequence shown here is derived from an EMBL/GenBank/DDBJ whole genome shotgun (WGS) entry which is preliminary data.</text>
</comment>
<organism evidence="1 2">
    <name type="scientific">Leucogyrophana mollusca</name>
    <dbReference type="NCBI Taxonomy" id="85980"/>
    <lineage>
        <taxon>Eukaryota</taxon>
        <taxon>Fungi</taxon>
        <taxon>Dikarya</taxon>
        <taxon>Basidiomycota</taxon>
        <taxon>Agaricomycotina</taxon>
        <taxon>Agaricomycetes</taxon>
        <taxon>Agaricomycetidae</taxon>
        <taxon>Boletales</taxon>
        <taxon>Boletales incertae sedis</taxon>
        <taxon>Leucogyrophana</taxon>
    </lineage>
</organism>
<sequence length="313" mass="34310">MNSTNSTLSEISLLESNLIAINGARYLELASLTVLIYDHIITLCEEIDFFWSGKWTLSRILFFLNRYLPLIAMMYASLSCTHVCDRSIRAGFMISLSAICINQGILVLRVWHMFSHSVLARLIAIVSYVACSATSLITLGVSFGDLRSQALNVPGISLIGCTAPPPSDIWKIFIPSIAIHTILYLFTAARALDGSGRFTKRPLVLRLLRDGGSIYFIAMVSVCSSAIGARMTGFPMINFPATYSNLTLVINSIAVSRLMFSVRSLAGKLGTDVRCLLNPAELSRVNWRVAAGGDIVVEMDTYEPPMTKNVPVV</sequence>
<dbReference type="EMBL" id="MU266432">
    <property type="protein sequence ID" value="KAH7924142.1"/>
    <property type="molecule type" value="Genomic_DNA"/>
</dbReference>
<dbReference type="Proteomes" id="UP000790709">
    <property type="component" value="Unassembled WGS sequence"/>
</dbReference>
<reference evidence="1" key="1">
    <citation type="journal article" date="2021" name="New Phytol.">
        <title>Evolutionary innovations through gain and loss of genes in the ectomycorrhizal Boletales.</title>
        <authorList>
            <person name="Wu G."/>
            <person name="Miyauchi S."/>
            <person name="Morin E."/>
            <person name="Kuo A."/>
            <person name="Drula E."/>
            <person name="Varga T."/>
            <person name="Kohler A."/>
            <person name="Feng B."/>
            <person name="Cao Y."/>
            <person name="Lipzen A."/>
            <person name="Daum C."/>
            <person name="Hundley H."/>
            <person name="Pangilinan J."/>
            <person name="Johnson J."/>
            <person name="Barry K."/>
            <person name="LaButti K."/>
            <person name="Ng V."/>
            <person name="Ahrendt S."/>
            <person name="Min B."/>
            <person name="Choi I.G."/>
            <person name="Park H."/>
            <person name="Plett J.M."/>
            <person name="Magnuson J."/>
            <person name="Spatafora J.W."/>
            <person name="Nagy L.G."/>
            <person name="Henrissat B."/>
            <person name="Grigoriev I.V."/>
            <person name="Yang Z.L."/>
            <person name="Xu J."/>
            <person name="Martin F.M."/>
        </authorList>
    </citation>
    <scope>NUCLEOTIDE SEQUENCE</scope>
    <source>
        <strain evidence="1">KUC20120723A-06</strain>
    </source>
</reference>
<protein>
    <submittedName>
        <fullName evidence="1">Uncharacterized protein</fullName>
    </submittedName>
</protein>
<evidence type="ECO:0000313" key="1">
    <source>
        <dbReference type="EMBL" id="KAH7924142.1"/>
    </source>
</evidence>
<proteinExistence type="predicted"/>
<name>A0ACB8BEI8_9AGAM</name>
<keyword evidence="2" id="KW-1185">Reference proteome</keyword>
<gene>
    <name evidence="1" type="ORF">BV22DRAFT_1013910</name>
</gene>
<accession>A0ACB8BEI8</accession>
<evidence type="ECO:0000313" key="2">
    <source>
        <dbReference type="Proteomes" id="UP000790709"/>
    </source>
</evidence>